<organism evidence="1 2">
    <name type="scientific">Cellulomonas denverensis</name>
    <dbReference type="NCBI Taxonomy" id="264297"/>
    <lineage>
        <taxon>Bacteria</taxon>
        <taxon>Bacillati</taxon>
        <taxon>Actinomycetota</taxon>
        <taxon>Actinomycetes</taxon>
        <taxon>Micrococcales</taxon>
        <taxon>Cellulomonadaceae</taxon>
        <taxon>Cellulomonas</taxon>
    </lineage>
</organism>
<dbReference type="Proteomes" id="UP000581206">
    <property type="component" value="Unassembled WGS sequence"/>
</dbReference>
<dbReference type="RefSeq" id="WP_168628204.1">
    <property type="nucleotide sequence ID" value="NZ_BONL01000014.1"/>
</dbReference>
<accession>A0A7X6QXH1</accession>
<keyword evidence="2" id="KW-1185">Reference proteome</keyword>
<proteinExistence type="predicted"/>
<sequence>MSGLARRVGAVLAVVVSVGLSGCASGPSQEVRATDARATYEVAVELADEVLAHAREVFPELTFELNTYPGWGDDWSACSDEPYGGETPPRSFTWHPTRNTEVLPADPPGTAHLIMPIAQAYLDDGWVIGRDNLDQDHPVLTIRKDGFVIRFIARDVGVEMYNRLDFFISGPCQYSPDDLMDFDPADPDAYFDRA</sequence>
<protein>
    <recommendedName>
        <fullName evidence="3">Lipoprotein</fullName>
    </recommendedName>
</protein>
<gene>
    <name evidence="1" type="ORF">HGA03_00130</name>
</gene>
<name>A0A7X6QXH1_9CELL</name>
<dbReference type="EMBL" id="JAAXOX010000001">
    <property type="protein sequence ID" value="NKY21070.1"/>
    <property type="molecule type" value="Genomic_DNA"/>
</dbReference>
<reference evidence="1 2" key="1">
    <citation type="submission" date="2020-04" db="EMBL/GenBank/DDBJ databases">
        <title>MicrobeNet Type strains.</title>
        <authorList>
            <person name="Nicholson A.C."/>
        </authorList>
    </citation>
    <scope>NUCLEOTIDE SEQUENCE [LARGE SCALE GENOMIC DNA]</scope>
    <source>
        <strain evidence="1 2">ATCC BAA-788</strain>
    </source>
</reference>
<evidence type="ECO:0008006" key="3">
    <source>
        <dbReference type="Google" id="ProtNLM"/>
    </source>
</evidence>
<dbReference type="AlphaFoldDB" id="A0A7X6QXH1"/>
<comment type="caution">
    <text evidence="1">The sequence shown here is derived from an EMBL/GenBank/DDBJ whole genome shotgun (WGS) entry which is preliminary data.</text>
</comment>
<dbReference type="PROSITE" id="PS51257">
    <property type="entry name" value="PROKAR_LIPOPROTEIN"/>
    <property type="match status" value="1"/>
</dbReference>
<evidence type="ECO:0000313" key="1">
    <source>
        <dbReference type="EMBL" id="NKY21070.1"/>
    </source>
</evidence>
<evidence type="ECO:0000313" key="2">
    <source>
        <dbReference type="Proteomes" id="UP000581206"/>
    </source>
</evidence>